<reference evidence="2" key="1">
    <citation type="submission" date="2015-11" db="EMBL/GenBank/DDBJ databases">
        <title>De novo transcriptome assembly of four potential Pierce s Disease insect vectors from Arizona vineyards.</title>
        <authorList>
            <person name="Tassone E.E."/>
        </authorList>
    </citation>
    <scope>NUCLEOTIDE SEQUENCE</scope>
</reference>
<organism evidence="2">
    <name type="scientific">Graphocephala atropunctata</name>
    <dbReference type="NCBI Taxonomy" id="36148"/>
    <lineage>
        <taxon>Eukaryota</taxon>
        <taxon>Metazoa</taxon>
        <taxon>Ecdysozoa</taxon>
        <taxon>Arthropoda</taxon>
        <taxon>Hexapoda</taxon>
        <taxon>Insecta</taxon>
        <taxon>Pterygota</taxon>
        <taxon>Neoptera</taxon>
        <taxon>Paraneoptera</taxon>
        <taxon>Hemiptera</taxon>
        <taxon>Auchenorrhyncha</taxon>
        <taxon>Membracoidea</taxon>
        <taxon>Cicadellidae</taxon>
        <taxon>Cicadellinae</taxon>
        <taxon>Cicadellini</taxon>
        <taxon>Graphocephala</taxon>
    </lineage>
</organism>
<name>A0A1B6MLE9_9HEMI</name>
<dbReference type="EMBL" id="GEBQ01003211">
    <property type="protein sequence ID" value="JAT36766.1"/>
    <property type="molecule type" value="Transcribed_RNA"/>
</dbReference>
<evidence type="ECO:0000313" key="2">
    <source>
        <dbReference type="EMBL" id="JAT36766.1"/>
    </source>
</evidence>
<feature type="compositionally biased region" description="Low complexity" evidence="1">
    <location>
        <begin position="96"/>
        <end position="105"/>
    </location>
</feature>
<gene>
    <name evidence="2" type="ORF">g.50883</name>
</gene>
<feature type="non-terminal residue" evidence="2">
    <location>
        <position position="1"/>
    </location>
</feature>
<evidence type="ECO:0000256" key="1">
    <source>
        <dbReference type="SAM" id="MobiDB-lite"/>
    </source>
</evidence>
<proteinExistence type="predicted"/>
<feature type="region of interest" description="Disordered" evidence="1">
    <location>
        <begin position="75"/>
        <end position="105"/>
    </location>
</feature>
<protein>
    <submittedName>
        <fullName evidence="2">Uncharacterized protein</fullName>
    </submittedName>
</protein>
<dbReference type="AlphaFoldDB" id="A0A1B6MLE9"/>
<accession>A0A1B6MLE9</accession>
<sequence length="105" mass="11718">TNYTKVSILHSLSVVSAMAYKLEGKRFSSATAALDGYILRWERLHGNIGVPECGSHNQRDIRRAVRTIWDSLGVGTEDTSQGHPGWTATSRRRSPVRSSASEFWK</sequence>